<gene>
    <name evidence="2" type="ORF">LPTSP4_30290</name>
</gene>
<feature type="domain" description="Nudix hydrolase" evidence="1">
    <location>
        <begin position="1"/>
        <end position="103"/>
    </location>
</feature>
<proteinExistence type="predicted"/>
<organism evidence="2 3">
    <name type="scientific">Leptospira ryugenii</name>
    <dbReference type="NCBI Taxonomy" id="1917863"/>
    <lineage>
        <taxon>Bacteria</taxon>
        <taxon>Pseudomonadati</taxon>
        <taxon>Spirochaetota</taxon>
        <taxon>Spirochaetia</taxon>
        <taxon>Leptospirales</taxon>
        <taxon>Leptospiraceae</taxon>
        <taxon>Leptospira</taxon>
    </lineage>
</organism>
<keyword evidence="2" id="KW-0378">Hydrolase</keyword>
<accession>A0A2P2E3P0</accession>
<dbReference type="EMBL" id="BFBB01000008">
    <property type="protein sequence ID" value="GBF51491.1"/>
    <property type="molecule type" value="Genomic_DNA"/>
</dbReference>
<dbReference type="Proteomes" id="UP000245133">
    <property type="component" value="Unassembled WGS sequence"/>
</dbReference>
<dbReference type="PROSITE" id="PS51462">
    <property type="entry name" value="NUDIX"/>
    <property type="match status" value="1"/>
</dbReference>
<dbReference type="AlphaFoldDB" id="A0A2P2E3P0"/>
<reference evidence="2 3" key="1">
    <citation type="submission" date="2018-02" db="EMBL/GenBank/DDBJ databases">
        <title>Novel Leptospira species isolated from soil and water in Japan.</title>
        <authorList>
            <person name="Nakao R."/>
            <person name="Masuzawa T."/>
        </authorList>
    </citation>
    <scope>NUCLEOTIDE SEQUENCE [LARGE SCALE GENOMIC DNA]</scope>
    <source>
        <strain evidence="2 3">YH101</strain>
    </source>
</reference>
<evidence type="ECO:0000259" key="1">
    <source>
        <dbReference type="PROSITE" id="PS51462"/>
    </source>
</evidence>
<dbReference type="InterPro" id="IPR015797">
    <property type="entry name" value="NUDIX_hydrolase-like_dom_sf"/>
</dbReference>
<sequence length="107" mass="12558">MPGGRMNEDEFFEDWTESIRRELSEELGDTVKINLNPEPFLIHKHRVNEGNHPCIIIAYHAQLLSGEIVMSDEHDFLEWVDVSTYNPSPLFTEYMLEAVQKYLKQYA</sequence>
<dbReference type="Gene3D" id="3.90.79.10">
    <property type="entry name" value="Nucleoside Triphosphate Pyrophosphohydrolase"/>
    <property type="match status" value="1"/>
</dbReference>
<keyword evidence="3" id="KW-1185">Reference proteome</keyword>
<dbReference type="InterPro" id="IPR000086">
    <property type="entry name" value="NUDIX_hydrolase_dom"/>
</dbReference>
<protein>
    <submittedName>
        <fullName evidence="2">Nudix hydrolase</fullName>
    </submittedName>
</protein>
<evidence type="ECO:0000313" key="3">
    <source>
        <dbReference type="Proteomes" id="UP000245133"/>
    </source>
</evidence>
<name>A0A2P2E3P0_9LEPT</name>
<dbReference type="GO" id="GO:0016787">
    <property type="term" value="F:hydrolase activity"/>
    <property type="evidence" value="ECO:0007669"/>
    <property type="project" value="UniProtKB-KW"/>
</dbReference>
<dbReference type="SUPFAM" id="SSF55811">
    <property type="entry name" value="Nudix"/>
    <property type="match status" value="1"/>
</dbReference>
<evidence type="ECO:0000313" key="2">
    <source>
        <dbReference type="EMBL" id="GBF51491.1"/>
    </source>
</evidence>
<comment type="caution">
    <text evidence="2">The sequence shown here is derived from an EMBL/GenBank/DDBJ whole genome shotgun (WGS) entry which is preliminary data.</text>
</comment>